<evidence type="ECO:0000313" key="5">
    <source>
        <dbReference type="Proteomes" id="UP000186455"/>
    </source>
</evidence>
<dbReference type="InterPro" id="IPR051448">
    <property type="entry name" value="CdaR-like_regulators"/>
</dbReference>
<keyword evidence="5" id="KW-1185">Reference proteome</keyword>
<dbReference type="Proteomes" id="UP000186455">
    <property type="component" value="Unassembled WGS sequence"/>
</dbReference>
<dbReference type="Pfam" id="PF13556">
    <property type="entry name" value="HTH_30"/>
    <property type="match status" value="1"/>
</dbReference>
<organism evidence="4 5">
    <name type="scientific">Streptomyces uncialis</name>
    <dbReference type="NCBI Taxonomy" id="1048205"/>
    <lineage>
        <taxon>Bacteria</taxon>
        <taxon>Bacillati</taxon>
        <taxon>Actinomycetota</taxon>
        <taxon>Actinomycetes</taxon>
        <taxon>Kitasatosporales</taxon>
        <taxon>Streptomycetaceae</taxon>
        <taxon>Streptomyces</taxon>
    </lineage>
</organism>
<evidence type="ECO:0000259" key="3">
    <source>
        <dbReference type="Pfam" id="PF17853"/>
    </source>
</evidence>
<dbReference type="InterPro" id="IPR025736">
    <property type="entry name" value="PucR_C-HTH_dom"/>
</dbReference>
<dbReference type="STRING" id="1048205.AB852_16765"/>
<name>A0A1Q4V972_9ACTN</name>
<accession>A0A1Q4V972</accession>
<protein>
    <recommendedName>
        <fullName evidence="6">PucR C-terminal helix-turn-helix domain-containing protein</fullName>
    </recommendedName>
</protein>
<dbReference type="Pfam" id="PF17853">
    <property type="entry name" value="GGDEF_2"/>
    <property type="match status" value="1"/>
</dbReference>
<evidence type="ECO:0000256" key="1">
    <source>
        <dbReference type="ARBA" id="ARBA00006754"/>
    </source>
</evidence>
<proteinExistence type="inferred from homology"/>
<feature type="domain" description="CdaR GGDEF-like" evidence="3">
    <location>
        <begin position="10"/>
        <end position="113"/>
    </location>
</feature>
<dbReference type="InterPro" id="IPR041522">
    <property type="entry name" value="CdaR_GGDEF"/>
</dbReference>
<evidence type="ECO:0008006" key="6">
    <source>
        <dbReference type="Google" id="ProtNLM"/>
    </source>
</evidence>
<reference evidence="4 5" key="1">
    <citation type="submission" date="2015-06" db="EMBL/GenBank/DDBJ databases">
        <title>Cloning and characterization of the uncialamcin biosynthetic gene cluster.</title>
        <authorList>
            <person name="Yan X."/>
            <person name="Huang T."/>
            <person name="Ge H."/>
            <person name="Shen B."/>
        </authorList>
    </citation>
    <scope>NUCLEOTIDE SEQUENCE [LARGE SCALE GENOMIC DNA]</scope>
    <source>
        <strain evidence="4 5">DCA2648</strain>
    </source>
</reference>
<dbReference type="InterPro" id="IPR042070">
    <property type="entry name" value="PucR_C-HTH_sf"/>
</dbReference>
<dbReference type="PANTHER" id="PTHR33744:SF7">
    <property type="entry name" value="PUCR FAMILY TRANSCRIPTIONAL REGULATOR"/>
    <property type="match status" value="1"/>
</dbReference>
<dbReference type="EMBL" id="LFBV01000003">
    <property type="protein sequence ID" value="OKH94347.1"/>
    <property type="molecule type" value="Genomic_DNA"/>
</dbReference>
<comment type="similarity">
    <text evidence="1">Belongs to the CdaR family.</text>
</comment>
<evidence type="ECO:0000259" key="2">
    <source>
        <dbReference type="Pfam" id="PF13556"/>
    </source>
</evidence>
<evidence type="ECO:0000313" key="4">
    <source>
        <dbReference type="EMBL" id="OKH94347.1"/>
    </source>
</evidence>
<gene>
    <name evidence="4" type="ORF">AB852_16765</name>
</gene>
<dbReference type="AlphaFoldDB" id="A0A1Q4V972"/>
<comment type="caution">
    <text evidence="4">The sequence shown here is derived from an EMBL/GenBank/DDBJ whole genome shotgun (WGS) entry which is preliminary data.</text>
</comment>
<feature type="domain" description="PucR C-terminal helix-turn-helix" evidence="2">
    <location>
        <begin position="162"/>
        <end position="219"/>
    </location>
</feature>
<dbReference type="PANTHER" id="PTHR33744">
    <property type="entry name" value="CARBOHYDRATE DIACID REGULATOR"/>
    <property type="match status" value="1"/>
</dbReference>
<dbReference type="Gene3D" id="1.10.10.2840">
    <property type="entry name" value="PucR C-terminal helix-turn-helix domain"/>
    <property type="match status" value="1"/>
</dbReference>
<sequence length="235" mass="26267">MRYGALRNHTEVVRTAARFGLRLEQPHAAVVFAYAGPNQRTWSTALSWLEMPVRQEGRFGLAVLAGHMDREITRIRVRLQGMVGEFPVLAAAGPVVSDVRETARSFRDAETVLGLLRRRPGEVELRFASLGLAQLLFGVSPERLQAFVEQHLGPILEREEWVNTLSAWLATKGSRAAVAELLHLHRNSVGYRVGQIRELLDADPLDPEVTLRLQAALTARELLSVLREDGTRRPV</sequence>